<dbReference type="AlphaFoldDB" id="A0A151R7Y2"/>
<reference evidence="1" key="1">
    <citation type="journal article" date="2012" name="Nat. Biotechnol.">
        <title>Draft genome sequence of pigeonpea (Cajanus cajan), an orphan legume crop of resource-poor farmers.</title>
        <authorList>
            <person name="Varshney R.K."/>
            <person name="Chen W."/>
            <person name="Li Y."/>
            <person name="Bharti A.K."/>
            <person name="Saxena R.K."/>
            <person name="Schlueter J.A."/>
            <person name="Donoghue M.T."/>
            <person name="Azam S."/>
            <person name="Fan G."/>
            <person name="Whaley A.M."/>
            <person name="Farmer A.D."/>
            <person name="Sheridan J."/>
            <person name="Iwata A."/>
            <person name="Tuteja R."/>
            <person name="Penmetsa R.V."/>
            <person name="Wu W."/>
            <person name="Upadhyaya H.D."/>
            <person name="Yang S.P."/>
            <person name="Shah T."/>
            <person name="Saxena K.B."/>
            <person name="Michael T."/>
            <person name="McCombie W.R."/>
            <person name="Yang B."/>
            <person name="Zhang G."/>
            <person name="Yang H."/>
            <person name="Wang J."/>
            <person name="Spillane C."/>
            <person name="Cook D.R."/>
            <person name="May G.D."/>
            <person name="Xu X."/>
            <person name="Jackson S.A."/>
        </authorList>
    </citation>
    <scope>NUCLEOTIDE SEQUENCE [LARGE SCALE GENOMIC DNA]</scope>
</reference>
<dbReference type="PANTHER" id="PTHR11439:SF486">
    <property type="entry name" value="RLK (RECEPTOR-LIKE KINASE) PROTEIN, PUTATIVE-RELATED"/>
    <property type="match status" value="1"/>
</dbReference>
<accession>A0A151R7Y2</accession>
<protein>
    <recommendedName>
        <fullName evidence="3">Retrovirus-related Pol polyprotein from transposon TNT 1-94</fullName>
    </recommendedName>
</protein>
<sequence length="78" mass="8598">MFAICLCARFQANPEESSMTTIKRILKYLKGTIDVGLWSPKGVSLCLVGYSDSNYTRCRIYRKSTSGTCHLVGSALVS</sequence>
<proteinExistence type="predicted"/>
<name>A0A151R7Y2_CAJCA</name>
<evidence type="ECO:0008006" key="3">
    <source>
        <dbReference type="Google" id="ProtNLM"/>
    </source>
</evidence>
<evidence type="ECO:0000313" key="1">
    <source>
        <dbReference type="EMBL" id="KYP38730.1"/>
    </source>
</evidence>
<dbReference type="Proteomes" id="UP000075243">
    <property type="component" value="Unassembled WGS sequence"/>
</dbReference>
<organism evidence="1 2">
    <name type="scientific">Cajanus cajan</name>
    <name type="common">Pigeon pea</name>
    <name type="synonym">Cajanus indicus</name>
    <dbReference type="NCBI Taxonomy" id="3821"/>
    <lineage>
        <taxon>Eukaryota</taxon>
        <taxon>Viridiplantae</taxon>
        <taxon>Streptophyta</taxon>
        <taxon>Embryophyta</taxon>
        <taxon>Tracheophyta</taxon>
        <taxon>Spermatophyta</taxon>
        <taxon>Magnoliopsida</taxon>
        <taxon>eudicotyledons</taxon>
        <taxon>Gunneridae</taxon>
        <taxon>Pentapetalae</taxon>
        <taxon>rosids</taxon>
        <taxon>fabids</taxon>
        <taxon>Fabales</taxon>
        <taxon>Fabaceae</taxon>
        <taxon>Papilionoideae</taxon>
        <taxon>50 kb inversion clade</taxon>
        <taxon>NPAAA clade</taxon>
        <taxon>indigoferoid/millettioid clade</taxon>
        <taxon>Phaseoleae</taxon>
        <taxon>Cajanus</taxon>
    </lineage>
</organism>
<dbReference type="PANTHER" id="PTHR11439">
    <property type="entry name" value="GAG-POL-RELATED RETROTRANSPOSON"/>
    <property type="match status" value="1"/>
</dbReference>
<evidence type="ECO:0000313" key="2">
    <source>
        <dbReference type="Proteomes" id="UP000075243"/>
    </source>
</evidence>
<gene>
    <name evidence="1" type="ORF">KK1_040003</name>
</gene>
<keyword evidence="2" id="KW-1185">Reference proteome</keyword>
<dbReference type="Gramene" id="C.cajan_40208.t">
    <property type="protein sequence ID" value="C.cajan_40208.t.cds1"/>
    <property type="gene ID" value="C.cajan_40208"/>
</dbReference>
<dbReference type="EMBL" id="KQ483971">
    <property type="protein sequence ID" value="KYP38730.1"/>
    <property type="molecule type" value="Genomic_DNA"/>
</dbReference>